<evidence type="ECO:0000313" key="3">
    <source>
        <dbReference type="Proteomes" id="UP000194873"/>
    </source>
</evidence>
<dbReference type="InterPro" id="IPR046217">
    <property type="entry name" value="DUF6250"/>
</dbReference>
<organism evidence="2 3">
    <name type="scientific">Hymenobacter crusticola</name>
    <dbReference type="NCBI Taxonomy" id="1770526"/>
    <lineage>
        <taxon>Bacteria</taxon>
        <taxon>Pseudomonadati</taxon>
        <taxon>Bacteroidota</taxon>
        <taxon>Cytophagia</taxon>
        <taxon>Cytophagales</taxon>
        <taxon>Hymenobacteraceae</taxon>
        <taxon>Hymenobacter</taxon>
    </lineage>
</organism>
<name>A0A243WAW0_9BACT</name>
<sequence>MNLGKGSCPRRLVLLATVSLSTLLGVATFTSGKERKPSSSVASKPAKKKLLFSDDFQTLDTLTWRPEIEPKPNSTVYAKQGKLVLDTQGGVTVWLKQPLHGNLQIEYTRKIPVAGDPNDRLSDLNQFWMASEPTGDGTTLATRSGKLEEYDNLRLYYVGMGGNTNSTTRFRKYPGNGERTLLQEYSDAVHLLQPNKEYKIKTIVQNGTTSFWVDGKCFFTYKDPAPLPTGYFGIRSTKSRQEISNFRVYQLD</sequence>
<evidence type="ECO:0000259" key="1">
    <source>
        <dbReference type="Pfam" id="PF19763"/>
    </source>
</evidence>
<dbReference type="Pfam" id="PF19763">
    <property type="entry name" value="DUF6250"/>
    <property type="match status" value="1"/>
</dbReference>
<proteinExistence type="predicted"/>
<evidence type="ECO:0000313" key="2">
    <source>
        <dbReference type="EMBL" id="OUJ72706.1"/>
    </source>
</evidence>
<comment type="caution">
    <text evidence="2">The sequence shown here is derived from an EMBL/GenBank/DDBJ whole genome shotgun (WGS) entry which is preliminary data.</text>
</comment>
<feature type="domain" description="DUF6250" evidence="1">
    <location>
        <begin position="85"/>
        <end position="246"/>
    </location>
</feature>
<protein>
    <recommendedName>
        <fullName evidence="1">DUF6250 domain-containing protein</fullName>
    </recommendedName>
</protein>
<dbReference type="RefSeq" id="WP_143436548.1">
    <property type="nucleotide sequence ID" value="NZ_MTSE01000009.1"/>
</dbReference>
<keyword evidence="3" id="KW-1185">Reference proteome</keyword>
<gene>
    <name evidence="2" type="ORF">BXP70_17540</name>
</gene>
<accession>A0A243WAW0</accession>
<dbReference type="AlphaFoldDB" id="A0A243WAW0"/>
<reference evidence="2 3" key="1">
    <citation type="submission" date="2017-01" db="EMBL/GenBank/DDBJ databases">
        <title>A new Hymenobacter.</title>
        <authorList>
            <person name="Liang Y."/>
            <person name="Feng F."/>
        </authorList>
    </citation>
    <scope>NUCLEOTIDE SEQUENCE [LARGE SCALE GENOMIC DNA]</scope>
    <source>
        <strain evidence="2">MIMBbqt21</strain>
    </source>
</reference>
<dbReference type="Gene3D" id="2.60.120.200">
    <property type="match status" value="1"/>
</dbReference>
<dbReference type="OrthoDB" id="262615at2"/>
<dbReference type="EMBL" id="MTSE01000009">
    <property type="protein sequence ID" value="OUJ72706.1"/>
    <property type="molecule type" value="Genomic_DNA"/>
</dbReference>
<dbReference type="Proteomes" id="UP000194873">
    <property type="component" value="Unassembled WGS sequence"/>
</dbReference>